<evidence type="ECO:0000313" key="8">
    <source>
        <dbReference type="Proteomes" id="UP000823485"/>
    </source>
</evidence>
<dbReference type="Gene3D" id="3.40.50.12580">
    <property type="match status" value="1"/>
</dbReference>
<reference evidence="7 8" key="1">
    <citation type="submission" date="2021-01" db="EMBL/GenBank/DDBJ databases">
        <title>Genomic Encyclopedia of Type Strains, Phase IV (KMG-IV): sequencing the most valuable type-strain genomes for metagenomic binning, comparative biology and taxonomic classification.</title>
        <authorList>
            <person name="Goeker M."/>
        </authorList>
    </citation>
    <scope>NUCLEOTIDE SEQUENCE [LARGE SCALE GENOMIC DNA]</scope>
    <source>
        <strain evidence="7 8">DSM 105453</strain>
    </source>
</reference>
<evidence type="ECO:0000256" key="6">
    <source>
        <dbReference type="ARBA" id="ARBA00023136"/>
    </source>
</evidence>
<dbReference type="GO" id="GO:0047355">
    <property type="term" value="F:CDP-glycerol glycerophosphotransferase activity"/>
    <property type="evidence" value="ECO:0007669"/>
    <property type="project" value="UniProtKB-EC"/>
</dbReference>
<gene>
    <name evidence="7" type="ORF">JOC94_001940</name>
</gene>
<dbReference type="Pfam" id="PF04464">
    <property type="entry name" value="Glyphos_transf"/>
    <property type="match status" value="1"/>
</dbReference>
<name>A0ABS2R5T9_9BACI</name>
<proteinExistence type="inferred from homology"/>
<comment type="similarity">
    <text evidence="2">Belongs to the CDP-glycerol glycerophosphotransferase family.</text>
</comment>
<organism evidence="7 8">
    <name type="scientific">Siminovitchia thermophila</name>
    <dbReference type="NCBI Taxonomy" id="1245522"/>
    <lineage>
        <taxon>Bacteria</taxon>
        <taxon>Bacillati</taxon>
        <taxon>Bacillota</taxon>
        <taxon>Bacilli</taxon>
        <taxon>Bacillales</taxon>
        <taxon>Bacillaceae</taxon>
        <taxon>Siminovitchia</taxon>
    </lineage>
</organism>
<evidence type="ECO:0000256" key="5">
    <source>
        <dbReference type="ARBA" id="ARBA00022944"/>
    </source>
</evidence>
<dbReference type="Gene3D" id="3.40.50.11820">
    <property type="match status" value="1"/>
</dbReference>
<dbReference type="InterPro" id="IPR007554">
    <property type="entry name" value="Glycerophosphate_synth"/>
</dbReference>
<dbReference type="InterPro" id="IPR051612">
    <property type="entry name" value="Teichoic_Acid_Biosynth"/>
</dbReference>
<dbReference type="EC" id="2.7.8.12" evidence="7"/>
<dbReference type="InterPro" id="IPR043149">
    <property type="entry name" value="TagF_N"/>
</dbReference>
<dbReference type="PANTHER" id="PTHR37316:SF3">
    <property type="entry name" value="TEICHOIC ACID GLYCEROL-PHOSPHATE TRANSFERASE"/>
    <property type="match status" value="1"/>
</dbReference>
<dbReference type="SUPFAM" id="SSF53756">
    <property type="entry name" value="UDP-Glycosyltransferase/glycogen phosphorylase"/>
    <property type="match status" value="1"/>
</dbReference>
<evidence type="ECO:0000256" key="4">
    <source>
        <dbReference type="ARBA" id="ARBA00022679"/>
    </source>
</evidence>
<evidence type="ECO:0000256" key="2">
    <source>
        <dbReference type="ARBA" id="ARBA00010488"/>
    </source>
</evidence>
<comment type="caution">
    <text evidence="7">The sequence shown here is derived from an EMBL/GenBank/DDBJ whole genome shotgun (WGS) entry which is preliminary data.</text>
</comment>
<dbReference type="EMBL" id="JAFBFH010000011">
    <property type="protein sequence ID" value="MBM7714968.1"/>
    <property type="molecule type" value="Genomic_DNA"/>
</dbReference>
<dbReference type="InterPro" id="IPR043148">
    <property type="entry name" value="TagF_C"/>
</dbReference>
<keyword evidence="3" id="KW-1003">Cell membrane</keyword>
<evidence type="ECO:0000256" key="3">
    <source>
        <dbReference type="ARBA" id="ARBA00022475"/>
    </source>
</evidence>
<keyword evidence="5" id="KW-0777">Teichoic acid biosynthesis</keyword>
<keyword evidence="8" id="KW-1185">Reference proteome</keyword>
<evidence type="ECO:0000313" key="7">
    <source>
        <dbReference type="EMBL" id="MBM7714968.1"/>
    </source>
</evidence>
<accession>A0ABS2R5T9</accession>
<evidence type="ECO:0000256" key="1">
    <source>
        <dbReference type="ARBA" id="ARBA00004202"/>
    </source>
</evidence>
<comment type="subcellular location">
    <subcellularLocation>
        <location evidence="1">Cell membrane</location>
        <topology evidence="1">Peripheral membrane protein</topology>
    </subcellularLocation>
</comment>
<keyword evidence="6" id="KW-0472">Membrane</keyword>
<keyword evidence="4 7" id="KW-0808">Transferase</keyword>
<dbReference type="PANTHER" id="PTHR37316">
    <property type="entry name" value="TEICHOIC ACID GLYCEROL-PHOSPHATE PRIMASE"/>
    <property type="match status" value="1"/>
</dbReference>
<dbReference type="Proteomes" id="UP000823485">
    <property type="component" value="Unassembled WGS sequence"/>
</dbReference>
<protein>
    <submittedName>
        <fullName evidence="7">CDP-glycerol glycerophosphotransferase</fullName>
        <ecNumber evidence="7">2.7.8.12</ecNumber>
    </submittedName>
</protein>
<sequence length="393" mass="46985">MSKKLKKKLLKIYKKTFRWLALILPKNKNLIVFESFLGKQYSCNPRAIYEFLRDHHSGYKMVWSVDKRCTEKFDKHGIPYVRRFSLEWLFTVTRAKYWVTNCRFPLWMTKSPKTIYVQTWHGTPLKKLGLDMEEVHMPGTNTNKYKRNFVRESGKWDVLISPNAYSTEIFKRAFLFGKKMIEAGYPRNDFLIHNNNTKKIAEIKKSCGLPMEKKVILYAPTWRDNQYYGKGRYKFDIQLDFAALKRELADEYIIIFRLHYLVAEHLDLSGYEGFMYDFSQHEDIRDLYLISDILVTDYSSVFFDFANLKRPMIFFVYDIEDYRDKLRGFYFDFEKEAPGPLVKTTDDLIHEIKSMKYQIDSNTLQAFYDKFCYLDKGNASERVVNEVFNVRPL</sequence>